<organism evidence="1 2">
    <name type="scientific">Neisseria elongata subsp. glycolytica ATCC 29315</name>
    <dbReference type="NCBI Taxonomy" id="546263"/>
    <lineage>
        <taxon>Bacteria</taxon>
        <taxon>Pseudomonadati</taxon>
        <taxon>Pseudomonadota</taxon>
        <taxon>Betaproteobacteria</taxon>
        <taxon>Neisseriales</taxon>
        <taxon>Neisseriaceae</taxon>
        <taxon>Neisseria</taxon>
    </lineage>
</organism>
<sequence length="90" mass="10005">MVGGWKRPSENFVVGFQTAFRVNYSVAFSIFSPTWVMPRPTALPPSFTASFVRLMLWEVSSLTPLQVLEQAAKASAAVRISSFFIIVSFV</sequence>
<comment type="caution">
    <text evidence="1">The sequence shown here is derived from an EMBL/GenBank/DDBJ whole genome shotgun (WGS) entry which is preliminary data.</text>
</comment>
<evidence type="ECO:0000313" key="1">
    <source>
        <dbReference type="EMBL" id="EFE49765.1"/>
    </source>
</evidence>
<dbReference type="AlphaFoldDB" id="D4DR17"/>
<dbReference type="EMBL" id="ADBF01000042">
    <property type="protein sequence ID" value="EFE49765.1"/>
    <property type="molecule type" value="Genomic_DNA"/>
</dbReference>
<protein>
    <submittedName>
        <fullName evidence="1">Uncharacterized protein</fullName>
    </submittedName>
</protein>
<evidence type="ECO:0000313" key="2">
    <source>
        <dbReference type="Proteomes" id="UP000005536"/>
    </source>
</evidence>
<accession>D4DR17</accession>
<dbReference type="Proteomes" id="UP000005536">
    <property type="component" value="Unassembled WGS sequence"/>
</dbReference>
<proteinExistence type="predicted"/>
<reference evidence="1 2" key="1">
    <citation type="submission" date="2010-02" db="EMBL/GenBank/DDBJ databases">
        <authorList>
            <person name="Weinstock G."/>
            <person name="Sodergren E."/>
            <person name="Clifton S."/>
            <person name="Fulton L."/>
            <person name="Fulton B."/>
            <person name="Courtney L."/>
            <person name="Fronick C."/>
            <person name="Harrison M."/>
            <person name="Strong C."/>
            <person name="Farmer C."/>
            <person name="Delahaunty K."/>
            <person name="Markovic C."/>
            <person name="Hall O."/>
            <person name="Minx P."/>
            <person name="Tomlinson C."/>
            <person name="Mitreva M."/>
            <person name="Nelson J."/>
            <person name="Hou S."/>
            <person name="Wollam A."/>
            <person name="Pepin K.H."/>
            <person name="Johnson M."/>
            <person name="Bhonagiri V."/>
            <person name="Zhang X."/>
            <person name="Suruliraj S."/>
            <person name="Warren W."/>
            <person name="Chinwalla A."/>
            <person name="Mardis E.R."/>
            <person name="Wilson R.K."/>
        </authorList>
    </citation>
    <scope>NUCLEOTIDE SEQUENCE [LARGE SCALE GENOMIC DNA]</scope>
    <source>
        <strain evidence="1 2">ATCC 29315</strain>
    </source>
</reference>
<name>D4DR17_NEIEG</name>
<gene>
    <name evidence="1" type="ORF">NEIELOOT_01510</name>
</gene>